<dbReference type="Proteomes" id="UP000582090">
    <property type="component" value="Unassembled WGS sequence"/>
</dbReference>
<evidence type="ECO:0000256" key="1">
    <source>
        <dbReference type="ARBA" id="ARBA00006594"/>
    </source>
</evidence>
<dbReference type="AlphaFoldDB" id="A0A7W6CU47"/>
<comment type="similarity">
    <text evidence="1">Belongs to the N(4)/N(6)-methyltransferase family.</text>
</comment>
<dbReference type="GO" id="GO:0003677">
    <property type="term" value="F:DNA binding"/>
    <property type="evidence" value="ECO:0007669"/>
    <property type="project" value="InterPro"/>
</dbReference>
<comment type="catalytic activity">
    <reaction evidence="7">
        <text>a 2'-deoxyadenosine in DNA + S-adenosyl-L-methionine = an N(6)-methyl-2'-deoxyadenosine in DNA + S-adenosyl-L-homocysteine + H(+)</text>
        <dbReference type="Rhea" id="RHEA:15197"/>
        <dbReference type="Rhea" id="RHEA-COMP:12418"/>
        <dbReference type="Rhea" id="RHEA-COMP:12419"/>
        <dbReference type="ChEBI" id="CHEBI:15378"/>
        <dbReference type="ChEBI" id="CHEBI:57856"/>
        <dbReference type="ChEBI" id="CHEBI:59789"/>
        <dbReference type="ChEBI" id="CHEBI:90615"/>
        <dbReference type="ChEBI" id="CHEBI:90616"/>
        <dbReference type="EC" id="2.1.1.72"/>
    </reaction>
</comment>
<proteinExistence type="inferred from homology"/>
<dbReference type="GO" id="GO:0032259">
    <property type="term" value="P:methylation"/>
    <property type="evidence" value="ECO:0007669"/>
    <property type="project" value="UniProtKB-KW"/>
</dbReference>
<name>A0A7W6CU47_9HYPH</name>
<dbReference type="PANTHER" id="PTHR33841:SF5">
    <property type="entry name" value="DNA METHYLASE (MODIFICATION METHYLASE) (METHYLTRANSFERASE)-RELATED"/>
    <property type="match status" value="1"/>
</dbReference>
<evidence type="ECO:0000256" key="2">
    <source>
        <dbReference type="ARBA" id="ARBA00011900"/>
    </source>
</evidence>
<evidence type="ECO:0000313" key="11">
    <source>
        <dbReference type="Proteomes" id="UP000582090"/>
    </source>
</evidence>
<evidence type="ECO:0000256" key="4">
    <source>
        <dbReference type="ARBA" id="ARBA00022679"/>
    </source>
</evidence>
<dbReference type="PANTHER" id="PTHR33841">
    <property type="entry name" value="DNA METHYLTRANSFERASE YEEA-RELATED"/>
    <property type="match status" value="1"/>
</dbReference>
<dbReference type="SUPFAM" id="SSF53335">
    <property type="entry name" value="S-adenosyl-L-methionine-dependent methyltransferases"/>
    <property type="match status" value="1"/>
</dbReference>
<organism evidence="10 11">
    <name type="scientific">Rhizobium metallidurans</name>
    <dbReference type="NCBI Taxonomy" id="1265931"/>
    <lineage>
        <taxon>Bacteria</taxon>
        <taxon>Pseudomonadati</taxon>
        <taxon>Pseudomonadota</taxon>
        <taxon>Alphaproteobacteria</taxon>
        <taxon>Hyphomicrobiales</taxon>
        <taxon>Rhizobiaceae</taxon>
        <taxon>Rhizobium/Agrobacterium group</taxon>
        <taxon>Rhizobium</taxon>
    </lineage>
</organism>
<evidence type="ECO:0000256" key="5">
    <source>
        <dbReference type="ARBA" id="ARBA00022691"/>
    </source>
</evidence>
<keyword evidence="3 10" id="KW-0489">Methyltransferase</keyword>
<dbReference type="InterPro" id="IPR002052">
    <property type="entry name" value="DNA_methylase_N6_adenine_CS"/>
</dbReference>
<evidence type="ECO:0000256" key="6">
    <source>
        <dbReference type="ARBA" id="ARBA00022747"/>
    </source>
</evidence>
<comment type="caution">
    <text evidence="10">The sequence shown here is derived from an EMBL/GenBank/DDBJ whole genome shotgun (WGS) entry which is preliminary data.</text>
</comment>
<keyword evidence="4" id="KW-0808">Transferase</keyword>
<evidence type="ECO:0000313" key="10">
    <source>
        <dbReference type="EMBL" id="MBB3966254.1"/>
    </source>
</evidence>
<reference evidence="10 11" key="1">
    <citation type="submission" date="2020-08" db="EMBL/GenBank/DDBJ databases">
        <title>Genomic Encyclopedia of Type Strains, Phase IV (KMG-IV): sequencing the most valuable type-strain genomes for metagenomic binning, comparative biology and taxonomic classification.</title>
        <authorList>
            <person name="Goeker M."/>
        </authorList>
    </citation>
    <scope>NUCLEOTIDE SEQUENCE [LARGE SCALE GENOMIC DNA]</scope>
    <source>
        <strain evidence="10 11">DSM 26575</strain>
    </source>
</reference>
<dbReference type="GO" id="GO:0008170">
    <property type="term" value="F:N-methyltransferase activity"/>
    <property type="evidence" value="ECO:0007669"/>
    <property type="project" value="InterPro"/>
</dbReference>
<dbReference type="Pfam" id="PF22837">
    <property type="entry name" value="M_Eco57I_C"/>
    <property type="match status" value="1"/>
</dbReference>
<feature type="domain" description="DNA methylase adenine-specific" evidence="8">
    <location>
        <begin position="6"/>
        <end position="219"/>
    </location>
</feature>
<sequence>MDNLGQHHKARGAFFTPLEISTFISDWAIRSPDDRVLEPSCGDAAFLLPSASRLTALGTSAKDLPSILHGVDIHGPSVVEARNRLAQAGFAASIAEADFFEREPSQLYNAVIGNPPYIRYQDFSGAARAKSLRVALAHGVRLTSLASSWAAFTVHASEFLTDDGRLGLVLPAELMSVNYAAEVRRFLMSRFAKVRLILFEQLLFPGVLEEVVLLLAEGRGTTESFEIYQARDAGSLASLDTSSWRGFVPTADEKWTPALIPNDALVAYRELTRSDSFGRMIDWGDTYLGSVTGNNKYFTMTAAQVTELGLSKSELLKISPPGARHLRGLTFSERAWAQLAKEGARCFLFLPPSDGMSSAAKAYIERGEQDGVLDAYKCKVRTPWWRVPLVAQPDLLFTYMNHDRPRLTTNEAGVYVLNSLYGVKLKPEVRELGRAVLPIACLNTVTLLGSEVVGRSYGGGLLKHEPKEADLMPVPTADILKAALPELMMIAPQLAVALRQNKLLKAVEMVDSIILERHLKLGTVQLTQLRQAREALFQRRVSRGKKL</sequence>
<keyword evidence="6" id="KW-0680">Restriction system</keyword>
<feature type="domain" description="Type II methyltransferase M.Eco57I C-terminal" evidence="9">
    <location>
        <begin position="253"/>
        <end position="515"/>
    </location>
</feature>
<dbReference type="InterPro" id="IPR050953">
    <property type="entry name" value="N4_N6_ade-DNA_methylase"/>
</dbReference>
<dbReference type="InterPro" id="IPR003356">
    <property type="entry name" value="DNA_methylase_A-5"/>
</dbReference>
<dbReference type="RefSeq" id="WP_183901759.1">
    <property type="nucleotide sequence ID" value="NZ_JACIDW010000015.1"/>
</dbReference>
<dbReference type="GO" id="GO:0009007">
    <property type="term" value="F:site-specific DNA-methyltransferase (adenine-specific) activity"/>
    <property type="evidence" value="ECO:0007669"/>
    <property type="project" value="UniProtKB-EC"/>
</dbReference>
<keyword evidence="5" id="KW-0949">S-adenosyl-L-methionine</keyword>
<dbReference type="InterPro" id="IPR029063">
    <property type="entry name" value="SAM-dependent_MTases_sf"/>
</dbReference>
<evidence type="ECO:0000259" key="8">
    <source>
        <dbReference type="Pfam" id="PF02384"/>
    </source>
</evidence>
<dbReference type="InterPro" id="IPR054520">
    <property type="entry name" value="M_Eco57I_C"/>
</dbReference>
<evidence type="ECO:0000256" key="7">
    <source>
        <dbReference type="ARBA" id="ARBA00047942"/>
    </source>
</evidence>
<dbReference type="GO" id="GO:0009307">
    <property type="term" value="P:DNA restriction-modification system"/>
    <property type="evidence" value="ECO:0007669"/>
    <property type="project" value="UniProtKB-KW"/>
</dbReference>
<gene>
    <name evidence="10" type="ORF">GGQ67_003939</name>
</gene>
<dbReference type="Gene3D" id="3.40.50.150">
    <property type="entry name" value="Vaccinia Virus protein VP39"/>
    <property type="match status" value="1"/>
</dbReference>
<keyword evidence="11" id="KW-1185">Reference proteome</keyword>
<evidence type="ECO:0000259" key="9">
    <source>
        <dbReference type="Pfam" id="PF22837"/>
    </source>
</evidence>
<dbReference type="Pfam" id="PF02384">
    <property type="entry name" value="N6_Mtase"/>
    <property type="match status" value="1"/>
</dbReference>
<protein>
    <recommendedName>
        <fullName evidence="2">site-specific DNA-methyltransferase (adenine-specific)</fullName>
        <ecNumber evidence="2">2.1.1.72</ecNumber>
    </recommendedName>
</protein>
<evidence type="ECO:0000256" key="3">
    <source>
        <dbReference type="ARBA" id="ARBA00022603"/>
    </source>
</evidence>
<dbReference type="PRINTS" id="PR00507">
    <property type="entry name" value="N12N6MTFRASE"/>
</dbReference>
<dbReference type="PROSITE" id="PS00092">
    <property type="entry name" value="N6_MTASE"/>
    <property type="match status" value="1"/>
</dbReference>
<dbReference type="EC" id="2.1.1.72" evidence="2"/>
<dbReference type="EMBL" id="JACIDW010000015">
    <property type="protein sequence ID" value="MBB3966254.1"/>
    <property type="molecule type" value="Genomic_DNA"/>
</dbReference>
<accession>A0A7W6CU47</accession>